<sequence length="719" mass="82397">MLQKHPISSIDSIDNIQKYVKLNLVFVKTEPNIVDFYKIDQNEILYFAIESLIKTHILSIVGVRDEISATAFKKHKDYMAGKAAVPIKDFEQTLSRELKKAKDLMFGIEGLDFLLDFYINILAIKDIKNQSENLKASRLFKLHIMMDLSVLFGKHFPDKTQVILDSSLKNFTWLFDDLVDLFRSIKTEFCSVLAALQQKSTESNLPETLYILKKLSDTLFYINHLAKISTIAASFFSQKDNFSFIELLIGIYNSKDAIKSKSADLELNSQVSFNFFELRWAILNFVSNIISTLSTDMSSNSEIDTISATNLFSFYSMLLNYTSSDSFIPPDSIVPFESGNILSDLCYFHELYSKIEADIEKIETQPKQSSKMLVDIEQAKYMSLILDQLKNSISKKYFEGLANYVNKVDEIANNVRYSESDVNTNIINSESTEISINKLSEDETRLVEIFPDYSSDFLLKMLEEKNNNFESCVTYILENPNLVEEYMNKEDCSVLESNDNVGTIEPINSVLASRRNIFDNDEFDVFSGKLIDKSRVHIKAHKHFDRQKTTVNESTLSDDYKKKIMEAAKLLEDDEYDDTFDDEVHSYALDETVSDSEATLNKTKLGNIDADNTQAKNKPFNEPEKGSSNNSFIDSYLSKYLFSNPEQIEGWYSILNRNPKAKEKLINGFQDQNPNKQLKVDKDKTQISTTLERHNKQKNKSSHGNHNRKAAHSRKANIS</sequence>
<feature type="compositionally biased region" description="Polar residues" evidence="1">
    <location>
        <begin position="604"/>
        <end position="616"/>
    </location>
</feature>
<dbReference type="SMART" id="SM00546">
    <property type="entry name" value="CUE"/>
    <property type="match status" value="1"/>
</dbReference>
<dbReference type="GO" id="GO:0043130">
    <property type="term" value="F:ubiquitin binding"/>
    <property type="evidence" value="ECO:0007669"/>
    <property type="project" value="InterPro"/>
</dbReference>
<dbReference type="EMBL" id="MBFR01000029">
    <property type="protein sequence ID" value="PVU96543.1"/>
    <property type="molecule type" value="Genomic_DNA"/>
</dbReference>
<name>A0A2T9YW27_9FUNG</name>
<dbReference type="Pfam" id="PF02845">
    <property type="entry name" value="CUE"/>
    <property type="match status" value="1"/>
</dbReference>
<keyword evidence="4" id="KW-1185">Reference proteome</keyword>
<dbReference type="InterPro" id="IPR003892">
    <property type="entry name" value="CUE"/>
</dbReference>
<evidence type="ECO:0000313" key="3">
    <source>
        <dbReference type="EMBL" id="PVU96543.1"/>
    </source>
</evidence>
<dbReference type="Proteomes" id="UP000245383">
    <property type="component" value="Unassembled WGS sequence"/>
</dbReference>
<evidence type="ECO:0000259" key="2">
    <source>
        <dbReference type="PROSITE" id="PS51140"/>
    </source>
</evidence>
<gene>
    <name evidence="3" type="ORF">BB561_001107</name>
</gene>
<dbReference type="PROSITE" id="PS51140">
    <property type="entry name" value="CUE"/>
    <property type="match status" value="1"/>
</dbReference>
<dbReference type="Gene3D" id="1.10.8.10">
    <property type="entry name" value="DNA helicase RuvA subunit, C-terminal domain"/>
    <property type="match status" value="1"/>
</dbReference>
<dbReference type="AlphaFoldDB" id="A0A2T9YW27"/>
<feature type="compositionally biased region" description="Basic residues" evidence="1">
    <location>
        <begin position="695"/>
        <end position="719"/>
    </location>
</feature>
<evidence type="ECO:0000313" key="4">
    <source>
        <dbReference type="Proteomes" id="UP000245383"/>
    </source>
</evidence>
<accession>A0A2T9YW27</accession>
<reference evidence="3 4" key="1">
    <citation type="journal article" date="2018" name="MBio">
        <title>Comparative Genomics Reveals the Core Gene Toolbox for the Fungus-Insect Symbiosis.</title>
        <authorList>
            <person name="Wang Y."/>
            <person name="Stata M."/>
            <person name="Wang W."/>
            <person name="Stajich J.E."/>
            <person name="White M.M."/>
            <person name="Moncalvo J.M."/>
        </authorList>
    </citation>
    <scope>NUCLEOTIDE SEQUENCE [LARGE SCALE GENOMIC DNA]</scope>
    <source>
        <strain evidence="3 4">SWE-8-4</strain>
    </source>
</reference>
<feature type="region of interest" description="Disordered" evidence="1">
    <location>
        <begin position="690"/>
        <end position="719"/>
    </location>
</feature>
<comment type="caution">
    <text evidence="3">The sequence shown here is derived from an EMBL/GenBank/DDBJ whole genome shotgun (WGS) entry which is preliminary data.</text>
</comment>
<feature type="domain" description="CUE" evidence="2">
    <location>
        <begin position="438"/>
        <end position="481"/>
    </location>
</feature>
<evidence type="ECO:0000256" key="1">
    <source>
        <dbReference type="SAM" id="MobiDB-lite"/>
    </source>
</evidence>
<proteinExistence type="predicted"/>
<protein>
    <recommendedName>
        <fullName evidence="2">CUE domain-containing protein</fullName>
    </recommendedName>
</protein>
<dbReference type="OrthoDB" id="5577209at2759"/>
<organism evidence="3 4">
    <name type="scientific">Smittium simulii</name>
    <dbReference type="NCBI Taxonomy" id="133385"/>
    <lineage>
        <taxon>Eukaryota</taxon>
        <taxon>Fungi</taxon>
        <taxon>Fungi incertae sedis</taxon>
        <taxon>Zoopagomycota</taxon>
        <taxon>Kickxellomycotina</taxon>
        <taxon>Harpellomycetes</taxon>
        <taxon>Harpellales</taxon>
        <taxon>Legeriomycetaceae</taxon>
        <taxon>Smittium</taxon>
    </lineage>
</organism>
<dbReference type="STRING" id="133385.A0A2T9YW27"/>
<feature type="region of interest" description="Disordered" evidence="1">
    <location>
        <begin position="604"/>
        <end position="629"/>
    </location>
</feature>